<evidence type="ECO:0000259" key="1">
    <source>
        <dbReference type="PROSITE" id="PS51186"/>
    </source>
</evidence>
<gene>
    <name evidence="2" type="ORF">O9H85_34600</name>
</gene>
<dbReference type="SUPFAM" id="SSF55729">
    <property type="entry name" value="Acyl-CoA N-acyltransferases (Nat)"/>
    <property type="match status" value="1"/>
</dbReference>
<keyword evidence="3" id="KW-1185">Reference proteome</keyword>
<dbReference type="Proteomes" id="UP001527882">
    <property type="component" value="Unassembled WGS sequence"/>
</dbReference>
<feature type="domain" description="N-acetyltransferase" evidence="1">
    <location>
        <begin position="4"/>
        <end position="158"/>
    </location>
</feature>
<dbReference type="EMBL" id="JAQAGZ010000037">
    <property type="protein sequence ID" value="MCZ8517391.1"/>
    <property type="molecule type" value="Genomic_DNA"/>
</dbReference>
<evidence type="ECO:0000313" key="3">
    <source>
        <dbReference type="Proteomes" id="UP001527882"/>
    </source>
</evidence>
<accession>A0ABT4QKK1</accession>
<dbReference type="InterPro" id="IPR016181">
    <property type="entry name" value="Acyl_CoA_acyltransferase"/>
</dbReference>
<protein>
    <submittedName>
        <fullName evidence="2">GNAT family N-acetyltransferase</fullName>
    </submittedName>
</protein>
<dbReference type="CDD" id="cd04301">
    <property type="entry name" value="NAT_SF"/>
    <property type="match status" value="1"/>
</dbReference>
<sequence>MRYVTIEHWDEALWKLAEVIYEEAFPEHGRKKRSLIRSMLERGLCFLHVALDGESAAAMAITGRLEQLNALLIDYIAVREALRGQGLGQDFMAHLRRWASEEERLDGIVIEIEAEPSPENLKRLRFWENCGFRPTAYVHRYIWVPEPYRALILPLRPEIRLPEDGETLFRSITAFHKRAYSGK</sequence>
<dbReference type="RefSeq" id="WP_269885919.1">
    <property type="nucleotide sequence ID" value="NZ_JAQAGZ010000037.1"/>
</dbReference>
<dbReference type="InterPro" id="IPR000182">
    <property type="entry name" value="GNAT_dom"/>
</dbReference>
<dbReference type="Gene3D" id="3.40.630.30">
    <property type="match status" value="1"/>
</dbReference>
<dbReference type="PROSITE" id="PS51186">
    <property type="entry name" value="GNAT"/>
    <property type="match status" value="1"/>
</dbReference>
<proteinExistence type="predicted"/>
<name>A0ABT4QKK1_9BACL</name>
<dbReference type="Pfam" id="PF00583">
    <property type="entry name" value="Acetyltransf_1"/>
    <property type="match status" value="1"/>
</dbReference>
<comment type="caution">
    <text evidence="2">The sequence shown here is derived from an EMBL/GenBank/DDBJ whole genome shotgun (WGS) entry which is preliminary data.</text>
</comment>
<evidence type="ECO:0000313" key="2">
    <source>
        <dbReference type="EMBL" id="MCZ8517391.1"/>
    </source>
</evidence>
<reference evidence="2 3" key="1">
    <citation type="submission" date="2022-12" db="EMBL/GenBank/DDBJ databases">
        <title>Draft genome sequence of Paenibacillus sp. dW9.</title>
        <authorList>
            <person name="Choi E.-W."/>
            <person name="Kim D.-U."/>
        </authorList>
    </citation>
    <scope>NUCLEOTIDE SEQUENCE [LARGE SCALE GENOMIC DNA]</scope>
    <source>
        <strain evidence="3">dW9</strain>
    </source>
</reference>
<organism evidence="2 3">
    <name type="scientific">Paenibacillus gyeongsangnamensis</name>
    <dbReference type="NCBI Taxonomy" id="3388067"/>
    <lineage>
        <taxon>Bacteria</taxon>
        <taxon>Bacillati</taxon>
        <taxon>Bacillota</taxon>
        <taxon>Bacilli</taxon>
        <taxon>Bacillales</taxon>
        <taxon>Paenibacillaceae</taxon>
        <taxon>Paenibacillus</taxon>
    </lineage>
</organism>